<dbReference type="Pfam" id="PF09375">
    <property type="entry name" value="Peptidase_M75"/>
    <property type="match status" value="1"/>
</dbReference>
<dbReference type="RefSeq" id="WP_034242963.1">
    <property type="nucleotide sequence ID" value="NZ_AQRA01000006.1"/>
</dbReference>
<evidence type="ECO:0000256" key="3">
    <source>
        <dbReference type="SAM" id="SignalP"/>
    </source>
</evidence>
<name>A0A023BT46_9FLAO</name>
<dbReference type="Gene3D" id="1.20.1420.20">
    <property type="entry name" value="M75 peptidase, HXXE motif"/>
    <property type="match status" value="1"/>
</dbReference>
<dbReference type="Proteomes" id="UP000023541">
    <property type="component" value="Unassembled WGS sequence"/>
</dbReference>
<gene>
    <name evidence="5" type="ORF">ATO12_19455</name>
</gene>
<dbReference type="EMBL" id="AQRA01000006">
    <property type="protein sequence ID" value="EZH73182.1"/>
    <property type="molecule type" value="Genomic_DNA"/>
</dbReference>
<dbReference type="CDD" id="cd14659">
    <property type="entry name" value="Imelysin-like_IPPA"/>
    <property type="match status" value="1"/>
</dbReference>
<keyword evidence="6" id="KW-1185">Reference proteome</keyword>
<sequence>MKKSLFLALVTLFFIAGCSSSDDSNDTGDITDNFDRKALLTNIADNIVIPSYESFSTDITALKTATSTFIATTDAANLVALRNAWIKAYTSWQSVSMFEIGKAEELSLRNFMNVYPVTVAEIEANITSGTYDFTSVTKQDEQGFGALDYLLNGLSGTDTGIVEFYTTNANAAGYKKYLSDLVNRMSDLTGQVLNDWKGSYRGTFISNSGSSATSSLDKLTNDFIFHYEKHLRAAKIGIPAGVFSGSPLDTTVEAFYKADISKALFNANLSALQDFFNGKHFGSTTTGESLKTYLDFLNTIKNGVDLSTLINNQFNTARTKASSLADDLSSQVRTNNTLMTQTYDELQKNVVFLKVDMLSAMSIRVDFVDADGD</sequence>
<protein>
    <recommendedName>
        <fullName evidence="4">Imelysin-like domain-containing protein</fullName>
    </recommendedName>
</protein>
<dbReference type="OrthoDB" id="650514at2"/>
<proteinExistence type="predicted"/>
<evidence type="ECO:0000256" key="2">
    <source>
        <dbReference type="ARBA" id="ARBA00022729"/>
    </source>
</evidence>
<comment type="caution">
    <text evidence="5">The sequence shown here is derived from an EMBL/GenBank/DDBJ whole genome shotgun (WGS) entry which is preliminary data.</text>
</comment>
<dbReference type="InterPro" id="IPR038352">
    <property type="entry name" value="Imelysin_sf"/>
</dbReference>
<dbReference type="AlphaFoldDB" id="A0A023BT46"/>
<dbReference type="eggNOG" id="COG3489">
    <property type="taxonomic scope" value="Bacteria"/>
</dbReference>
<accession>A0A023BT46</accession>
<dbReference type="STRING" id="1317122.ATO12_19455"/>
<evidence type="ECO:0000313" key="6">
    <source>
        <dbReference type="Proteomes" id="UP000023541"/>
    </source>
</evidence>
<feature type="chain" id="PRO_5001517361" description="Imelysin-like domain-containing protein" evidence="3">
    <location>
        <begin position="22"/>
        <end position="373"/>
    </location>
</feature>
<keyword evidence="2 3" id="KW-0732">Signal</keyword>
<dbReference type="PROSITE" id="PS51257">
    <property type="entry name" value="PROKAR_LIPOPROTEIN"/>
    <property type="match status" value="1"/>
</dbReference>
<evidence type="ECO:0000256" key="1">
    <source>
        <dbReference type="ARBA" id="ARBA00004196"/>
    </source>
</evidence>
<feature type="signal peptide" evidence="3">
    <location>
        <begin position="1"/>
        <end position="21"/>
    </location>
</feature>
<dbReference type="InterPro" id="IPR018976">
    <property type="entry name" value="Imelysin-like"/>
</dbReference>
<organism evidence="5 6">
    <name type="scientific">Aquimarina atlantica</name>
    <dbReference type="NCBI Taxonomy" id="1317122"/>
    <lineage>
        <taxon>Bacteria</taxon>
        <taxon>Pseudomonadati</taxon>
        <taxon>Bacteroidota</taxon>
        <taxon>Flavobacteriia</taxon>
        <taxon>Flavobacteriales</taxon>
        <taxon>Flavobacteriaceae</taxon>
        <taxon>Aquimarina</taxon>
    </lineage>
</organism>
<evidence type="ECO:0000313" key="5">
    <source>
        <dbReference type="EMBL" id="EZH73182.1"/>
    </source>
</evidence>
<comment type="subcellular location">
    <subcellularLocation>
        <location evidence="1">Cell envelope</location>
    </subcellularLocation>
</comment>
<evidence type="ECO:0000259" key="4">
    <source>
        <dbReference type="Pfam" id="PF09375"/>
    </source>
</evidence>
<reference evidence="5 6" key="1">
    <citation type="submission" date="2014-04" db="EMBL/GenBank/DDBJ databases">
        <title>Aquimarina sp. 22II-S11-z7 Genome Sequencing.</title>
        <authorList>
            <person name="Lai Q."/>
        </authorList>
    </citation>
    <scope>NUCLEOTIDE SEQUENCE [LARGE SCALE GENOMIC DNA]</scope>
    <source>
        <strain evidence="5 6">22II-S11-z7</strain>
    </source>
</reference>
<dbReference type="GO" id="GO:0030313">
    <property type="term" value="C:cell envelope"/>
    <property type="evidence" value="ECO:0007669"/>
    <property type="project" value="UniProtKB-SubCell"/>
</dbReference>
<dbReference type="InterPro" id="IPR034984">
    <property type="entry name" value="Imelysin-like_IPPA"/>
</dbReference>
<feature type="domain" description="Imelysin-like" evidence="4">
    <location>
        <begin position="49"/>
        <end position="336"/>
    </location>
</feature>